<dbReference type="EMBL" id="JXXR01000012">
    <property type="protein sequence ID" value="KJY72849.1"/>
    <property type="molecule type" value="Genomic_DNA"/>
</dbReference>
<dbReference type="InterPro" id="IPR021290">
    <property type="entry name" value="DUF2861"/>
</dbReference>
<protein>
    <submittedName>
        <fullName evidence="1">Uncharacterized protein</fullName>
    </submittedName>
</protein>
<dbReference type="RefSeq" id="WP_045986020.1">
    <property type="nucleotide sequence ID" value="NZ_CP063052.1"/>
</dbReference>
<reference evidence="1" key="1">
    <citation type="journal article" date="2015" name="BMC Genomics">
        <title>Genome mining reveals unlocked bioactive potential of marine Gram-negative bacteria.</title>
        <authorList>
            <person name="Machado H."/>
            <person name="Sonnenschein E.C."/>
            <person name="Melchiorsen J."/>
            <person name="Gram L."/>
        </authorList>
    </citation>
    <scope>NUCLEOTIDE SEQUENCE</scope>
    <source>
        <strain evidence="1">S2052</strain>
    </source>
</reference>
<organism evidence="1">
    <name type="scientific">Vibrio coralliilyticus</name>
    <dbReference type="NCBI Taxonomy" id="190893"/>
    <lineage>
        <taxon>Bacteria</taxon>
        <taxon>Pseudomonadati</taxon>
        <taxon>Pseudomonadota</taxon>
        <taxon>Gammaproteobacteria</taxon>
        <taxon>Vibrionales</taxon>
        <taxon>Vibrionaceae</taxon>
        <taxon>Vibrio</taxon>
    </lineage>
</organism>
<proteinExistence type="predicted"/>
<comment type="caution">
    <text evidence="1">The sequence shown here is derived from an EMBL/GenBank/DDBJ whole genome shotgun (WGS) entry which is preliminary data.</text>
</comment>
<sequence>MKRRLLSALACLIFPLSTQANWFEDTPLARTYQALLNNQPQLAWQELHLALNQQDIDRQYWLPVKQEILNQSQCGQRLVANSSSLPADLNVSFVRRSGLSSQGFQIKISAENTQNDLTIELIDPSAKRLLSGKLSQQRDYQEIETDELLIEPVSGLYQLKLGNTLYPLLVAMPENQNWIRLDNSMQQIHLTPPVTENSCAKPTATWQWFDSQYVMLGTKKPISSLVAPVPNSTQIPDGAKHLSATVSVFEYQQGLKIEYIQRIAIPFAP</sequence>
<accession>A0A837G770</accession>
<name>A0A837G770_9VIBR</name>
<gene>
    <name evidence="1" type="ORF">TW71_11815</name>
</gene>
<evidence type="ECO:0000313" key="1">
    <source>
        <dbReference type="EMBL" id="KJY72849.1"/>
    </source>
</evidence>
<dbReference type="Pfam" id="PF11060">
    <property type="entry name" value="DUF2861"/>
    <property type="match status" value="1"/>
</dbReference>
<dbReference type="AlphaFoldDB" id="A0A837G770"/>